<feature type="non-terminal residue" evidence="1">
    <location>
        <position position="1"/>
    </location>
</feature>
<dbReference type="EMBL" id="LXQA010622212">
    <property type="protein sequence ID" value="MCI62625.1"/>
    <property type="molecule type" value="Genomic_DNA"/>
</dbReference>
<organism evidence="1 2">
    <name type="scientific">Trifolium medium</name>
    <dbReference type="NCBI Taxonomy" id="97028"/>
    <lineage>
        <taxon>Eukaryota</taxon>
        <taxon>Viridiplantae</taxon>
        <taxon>Streptophyta</taxon>
        <taxon>Embryophyta</taxon>
        <taxon>Tracheophyta</taxon>
        <taxon>Spermatophyta</taxon>
        <taxon>Magnoliopsida</taxon>
        <taxon>eudicotyledons</taxon>
        <taxon>Gunneridae</taxon>
        <taxon>Pentapetalae</taxon>
        <taxon>rosids</taxon>
        <taxon>fabids</taxon>
        <taxon>Fabales</taxon>
        <taxon>Fabaceae</taxon>
        <taxon>Papilionoideae</taxon>
        <taxon>50 kb inversion clade</taxon>
        <taxon>NPAAA clade</taxon>
        <taxon>Hologalegina</taxon>
        <taxon>IRL clade</taxon>
        <taxon>Trifolieae</taxon>
        <taxon>Trifolium</taxon>
    </lineage>
</organism>
<evidence type="ECO:0000313" key="1">
    <source>
        <dbReference type="EMBL" id="MCI62625.1"/>
    </source>
</evidence>
<accession>A0A392TRX5</accession>
<comment type="caution">
    <text evidence="1">The sequence shown here is derived from an EMBL/GenBank/DDBJ whole genome shotgun (WGS) entry which is preliminary data.</text>
</comment>
<evidence type="ECO:0000313" key="2">
    <source>
        <dbReference type="Proteomes" id="UP000265520"/>
    </source>
</evidence>
<reference evidence="1 2" key="1">
    <citation type="journal article" date="2018" name="Front. Plant Sci.">
        <title>Red Clover (Trifolium pratense) and Zigzag Clover (T. medium) - A Picture of Genomic Similarities and Differences.</title>
        <authorList>
            <person name="Dluhosova J."/>
            <person name="Istvanek J."/>
            <person name="Nedelnik J."/>
            <person name="Repkova J."/>
        </authorList>
    </citation>
    <scope>NUCLEOTIDE SEQUENCE [LARGE SCALE GENOMIC DNA]</scope>
    <source>
        <strain evidence="2">cv. 10/8</strain>
        <tissue evidence="1">Leaf</tissue>
    </source>
</reference>
<dbReference type="Proteomes" id="UP000265520">
    <property type="component" value="Unassembled WGS sequence"/>
</dbReference>
<protein>
    <submittedName>
        <fullName evidence="1">Uncharacterized protein</fullName>
    </submittedName>
</protein>
<name>A0A392TRX5_9FABA</name>
<sequence>HGSGDNTLSLTTYGLVKARSDDFGDGGTTAEQHGISFPVPPSFRSNAFGDNTMLTGIFSDRKSIVAPPNFDLSSLDRSPLIFSVS</sequence>
<keyword evidence="2" id="KW-1185">Reference proteome</keyword>
<proteinExistence type="predicted"/>
<dbReference type="AlphaFoldDB" id="A0A392TRX5"/>